<comment type="caution">
    <text evidence="2">The sequence shown here is derived from an EMBL/GenBank/DDBJ whole genome shotgun (WGS) entry which is preliminary data.</text>
</comment>
<keyword evidence="3" id="KW-1185">Reference proteome</keyword>
<evidence type="ECO:0000256" key="1">
    <source>
        <dbReference type="SAM" id="SignalP"/>
    </source>
</evidence>
<evidence type="ECO:0000313" key="3">
    <source>
        <dbReference type="Proteomes" id="UP000290204"/>
    </source>
</evidence>
<gene>
    <name evidence="2" type="ORF">ESA94_12115</name>
</gene>
<dbReference type="Proteomes" id="UP000290204">
    <property type="component" value="Unassembled WGS sequence"/>
</dbReference>
<organism evidence="2 3">
    <name type="scientific">Lacibacter luteus</name>
    <dbReference type="NCBI Taxonomy" id="2508719"/>
    <lineage>
        <taxon>Bacteria</taxon>
        <taxon>Pseudomonadati</taxon>
        <taxon>Bacteroidota</taxon>
        <taxon>Chitinophagia</taxon>
        <taxon>Chitinophagales</taxon>
        <taxon>Chitinophagaceae</taxon>
        <taxon>Lacibacter</taxon>
    </lineage>
</organism>
<proteinExistence type="predicted"/>
<sequence length="66" mass="6924">MKKQLILLAAVILVAVSSWALLSGTSTSKKLAPASPKCKKTCQEKPASNNAPQTGFFILDSFSGSL</sequence>
<dbReference type="AlphaFoldDB" id="A0A4Q1CHI9"/>
<evidence type="ECO:0000313" key="2">
    <source>
        <dbReference type="EMBL" id="RXK59797.1"/>
    </source>
</evidence>
<keyword evidence="1" id="KW-0732">Signal</keyword>
<dbReference type="RefSeq" id="WP_129131171.1">
    <property type="nucleotide sequence ID" value="NZ_SDHW01000003.1"/>
</dbReference>
<protein>
    <submittedName>
        <fullName evidence="2">Uncharacterized protein</fullName>
    </submittedName>
</protein>
<reference evidence="2 3" key="1">
    <citation type="submission" date="2019-01" db="EMBL/GenBank/DDBJ databases">
        <title>Lacibacter sp. strain TTM-7.</title>
        <authorList>
            <person name="Chen W.-M."/>
        </authorList>
    </citation>
    <scope>NUCLEOTIDE SEQUENCE [LARGE SCALE GENOMIC DNA]</scope>
    <source>
        <strain evidence="2 3">TTM-7</strain>
    </source>
</reference>
<name>A0A4Q1CHI9_9BACT</name>
<dbReference type="EMBL" id="SDHW01000003">
    <property type="protein sequence ID" value="RXK59797.1"/>
    <property type="molecule type" value="Genomic_DNA"/>
</dbReference>
<accession>A0A4Q1CHI9</accession>
<feature type="signal peptide" evidence="1">
    <location>
        <begin position="1"/>
        <end position="20"/>
    </location>
</feature>
<feature type="chain" id="PRO_5020525912" evidence="1">
    <location>
        <begin position="21"/>
        <end position="66"/>
    </location>
</feature>